<organism evidence="2 3">
    <name type="scientific">Spirosoma aureum</name>
    <dbReference type="NCBI Taxonomy" id="2692134"/>
    <lineage>
        <taxon>Bacteria</taxon>
        <taxon>Pseudomonadati</taxon>
        <taxon>Bacteroidota</taxon>
        <taxon>Cytophagia</taxon>
        <taxon>Cytophagales</taxon>
        <taxon>Cytophagaceae</taxon>
        <taxon>Spirosoma</taxon>
    </lineage>
</organism>
<dbReference type="RefSeq" id="WP_167206758.1">
    <property type="nucleotide sequence ID" value="NZ_CP050063.1"/>
</dbReference>
<name>A0A6G9AJC3_9BACT</name>
<keyword evidence="3" id="KW-1185">Reference proteome</keyword>
<sequence length="326" mass="35846">MANQFSTKKWAVGLLLILGIGSKPAQAQQDKMFSQYMFNMMALNPAYAGSRDVLSMSALYRNQWTGVEGAPQTATFTMDMPLNRERVGVGLQLYGDKYGAVSEAGGFASYAFRIKVGAKSTLALGLQAGAASYNVNLADIKTTPDGSGQLDPAFANNISKILPNFGTGIYLSNDRSYISLSVPRLIKNKLTEYNVGNVISTQRRHAYLAAGFVVGLSPVVKMKPSMLVKYAEGAPLGFDGNINFWFADRVAIGASIRRNQFSDWSPVGTDALVGMLEVQLTDQFRFGYAYDRTMNNFKDIAPSSHELMLRYEFGFGKNRILTPRYF</sequence>
<dbReference type="AlphaFoldDB" id="A0A6G9AJC3"/>
<feature type="chain" id="PRO_5026346682" evidence="1">
    <location>
        <begin position="28"/>
        <end position="326"/>
    </location>
</feature>
<reference evidence="2 3" key="1">
    <citation type="submission" date="2020-03" db="EMBL/GenBank/DDBJ databases">
        <authorList>
            <person name="Kim M.K."/>
        </authorList>
    </citation>
    <scope>NUCLEOTIDE SEQUENCE [LARGE SCALE GENOMIC DNA]</scope>
    <source>
        <strain evidence="2 3">BT328</strain>
    </source>
</reference>
<evidence type="ECO:0000256" key="1">
    <source>
        <dbReference type="SAM" id="SignalP"/>
    </source>
</evidence>
<dbReference type="KEGG" id="spib:G8759_07895"/>
<evidence type="ECO:0000313" key="3">
    <source>
        <dbReference type="Proteomes" id="UP000501802"/>
    </source>
</evidence>
<dbReference type="NCBIfam" id="TIGR03519">
    <property type="entry name" value="T9SS_PorP_fam"/>
    <property type="match status" value="1"/>
</dbReference>
<dbReference type="InterPro" id="IPR019861">
    <property type="entry name" value="PorP/SprF_Bacteroidetes"/>
</dbReference>
<feature type="signal peptide" evidence="1">
    <location>
        <begin position="1"/>
        <end position="27"/>
    </location>
</feature>
<accession>A0A6G9AJC3</accession>
<keyword evidence="1" id="KW-0732">Signal</keyword>
<proteinExistence type="predicted"/>
<evidence type="ECO:0000313" key="2">
    <source>
        <dbReference type="EMBL" id="QIP12548.1"/>
    </source>
</evidence>
<dbReference type="Pfam" id="PF11751">
    <property type="entry name" value="PorP_SprF"/>
    <property type="match status" value="1"/>
</dbReference>
<dbReference type="Proteomes" id="UP000501802">
    <property type="component" value="Chromosome"/>
</dbReference>
<protein>
    <submittedName>
        <fullName evidence="2">Type IX secretion system membrane protein PorP/SprF</fullName>
    </submittedName>
</protein>
<dbReference type="EMBL" id="CP050063">
    <property type="protein sequence ID" value="QIP12548.1"/>
    <property type="molecule type" value="Genomic_DNA"/>
</dbReference>
<gene>
    <name evidence="2" type="ORF">G8759_07895</name>
</gene>